<reference evidence="18 19" key="1">
    <citation type="submission" date="2017-05" db="EMBL/GenBank/DDBJ databases">
        <title>Vagococcus spp. assemblies.</title>
        <authorList>
            <person name="Gulvik C.A."/>
        </authorList>
    </citation>
    <scope>NUCLEOTIDE SEQUENCE [LARGE SCALE GENOMIC DNA]</scope>
    <source>
        <strain evidence="18 19">CCUG 51432</strain>
    </source>
</reference>
<keyword evidence="8 14" id="KW-0963">Cytoplasm</keyword>
<dbReference type="InterPro" id="IPR001352">
    <property type="entry name" value="RNase_HII/HIII"/>
</dbReference>
<comment type="function">
    <text evidence="3 14 16">Endonuclease that specifically degrades the RNA of RNA-DNA hybrids.</text>
</comment>
<dbReference type="EC" id="3.1.26.4" evidence="6 14"/>
<dbReference type="CDD" id="cd07182">
    <property type="entry name" value="RNase_HII_bacteria_HII_like"/>
    <property type="match status" value="1"/>
</dbReference>
<evidence type="ECO:0000313" key="19">
    <source>
        <dbReference type="Proteomes" id="UP000287605"/>
    </source>
</evidence>
<dbReference type="PANTHER" id="PTHR10954:SF18">
    <property type="entry name" value="RIBONUCLEASE HII"/>
    <property type="match status" value="1"/>
</dbReference>
<dbReference type="InterPro" id="IPR022898">
    <property type="entry name" value="RNase_HII"/>
</dbReference>
<comment type="cofactor">
    <cofactor evidence="14 15">
        <name>Mn(2+)</name>
        <dbReference type="ChEBI" id="CHEBI:29035"/>
    </cofactor>
    <cofactor evidence="14 15">
        <name>Mg(2+)</name>
        <dbReference type="ChEBI" id="CHEBI:18420"/>
    </cofactor>
    <text evidence="14 15">Manganese or magnesium. Binds 1 divalent metal ion per monomer in the absence of substrate. May bind a second metal ion after substrate binding.</text>
</comment>
<evidence type="ECO:0000259" key="17">
    <source>
        <dbReference type="PROSITE" id="PS51975"/>
    </source>
</evidence>
<evidence type="ECO:0000256" key="8">
    <source>
        <dbReference type="ARBA" id="ARBA00022490"/>
    </source>
</evidence>
<evidence type="ECO:0000256" key="7">
    <source>
        <dbReference type="ARBA" id="ARBA00019179"/>
    </source>
</evidence>
<dbReference type="OrthoDB" id="9803420at2"/>
<dbReference type="GO" id="GO:0003723">
    <property type="term" value="F:RNA binding"/>
    <property type="evidence" value="ECO:0007669"/>
    <property type="project" value="UniProtKB-UniRule"/>
</dbReference>
<organism evidence="18 19">
    <name type="scientific">Vagococcus elongatus</name>
    <dbReference type="NCBI Taxonomy" id="180344"/>
    <lineage>
        <taxon>Bacteria</taxon>
        <taxon>Bacillati</taxon>
        <taxon>Bacillota</taxon>
        <taxon>Bacilli</taxon>
        <taxon>Lactobacillales</taxon>
        <taxon>Enterococcaceae</taxon>
        <taxon>Vagococcus</taxon>
    </lineage>
</organism>
<evidence type="ECO:0000256" key="9">
    <source>
        <dbReference type="ARBA" id="ARBA00022722"/>
    </source>
</evidence>
<dbReference type="EMBL" id="NGKA01000012">
    <property type="protein sequence ID" value="RSU11014.1"/>
    <property type="molecule type" value="Genomic_DNA"/>
</dbReference>
<keyword evidence="9 14" id="KW-0540">Nuclease</keyword>
<comment type="catalytic activity">
    <reaction evidence="1 14 15 16">
        <text>Endonucleolytic cleavage to 5'-phosphomonoester.</text>
        <dbReference type="EC" id="3.1.26.4"/>
    </reaction>
</comment>
<evidence type="ECO:0000256" key="3">
    <source>
        <dbReference type="ARBA" id="ARBA00004065"/>
    </source>
</evidence>
<name>A0A430ASI9_9ENTE</name>
<keyword evidence="11 14" id="KW-0255">Endonuclease</keyword>
<evidence type="ECO:0000256" key="15">
    <source>
        <dbReference type="PROSITE-ProRule" id="PRU01319"/>
    </source>
</evidence>
<dbReference type="NCBIfam" id="NF000594">
    <property type="entry name" value="PRK00015.1-1"/>
    <property type="match status" value="1"/>
</dbReference>
<evidence type="ECO:0000256" key="12">
    <source>
        <dbReference type="ARBA" id="ARBA00022801"/>
    </source>
</evidence>
<keyword evidence="12 14" id="KW-0378">Hydrolase</keyword>
<keyword evidence="10 14" id="KW-0479">Metal-binding</keyword>
<evidence type="ECO:0000256" key="11">
    <source>
        <dbReference type="ARBA" id="ARBA00022759"/>
    </source>
</evidence>
<protein>
    <recommendedName>
        <fullName evidence="7 14">Ribonuclease HII</fullName>
        <shortName evidence="14">RNase HII</shortName>
        <ecNumber evidence="6 14">3.1.26.4</ecNumber>
    </recommendedName>
</protein>
<evidence type="ECO:0000256" key="5">
    <source>
        <dbReference type="ARBA" id="ARBA00007383"/>
    </source>
</evidence>
<dbReference type="Pfam" id="PF01351">
    <property type="entry name" value="RNase_HII"/>
    <property type="match status" value="1"/>
</dbReference>
<dbReference type="FunFam" id="3.30.420.10:FF:000006">
    <property type="entry name" value="Ribonuclease HII"/>
    <property type="match status" value="1"/>
</dbReference>
<dbReference type="GO" id="GO:0006298">
    <property type="term" value="P:mismatch repair"/>
    <property type="evidence" value="ECO:0007669"/>
    <property type="project" value="TreeGrafter"/>
</dbReference>
<gene>
    <name evidence="14" type="primary">rnhB</name>
    <name evidence="18" type="ORF">CBF29_08615</name>
</gene>
<accession>A0A430ASI9</accession>
<dbReference type="GO" id="GO:0004523">
    <property type="term" value="F:RNA-DNA hybrid ribonuclease activity"/>
    <property type="evidence" value="ECO:0007669"/>
    <property type="project" value="UniProtKB-UniRule"/>
</dbReference>
<comment type="caution">
    <text evidence="18">The sequence shown here is derived from an EMBL/GenBank/DDBJ whole genome shotgun (WGS) entry which is preliminary data.</text>
</comment>
<dbReference type="InterPro" id="IPR024567">
    <property type="entry name" value="RNase_HII/HIII_dom"/>
</dbReference>
<dbReference type="HAMAP" id="MF_00052_B">
    <property type="entry name" value="RNase_HII_B"/>
    <property type="match status" value="1"/>
</dbReference>
<dbReference type="Gene3D" id="3.30.420.10">
    <property type="entry name" value="Ribonuclease H-like superfamily/Ribonuclease H"/>
    <property type="match status" value="1"/>
</dbReference>
<evidence type="ECO:0000313" key="18">
    <source>
        <dbReference type="EMBL" id="RSU11014.1"/>
    </source>
</evidence>
<sequence length="277" mass="30891">MDWWGLLLWTVRKSGRQKNLGQTIKEIREKLHQSVVTEQELKELAADERKGVQHLLQQYYRRQEKLAAEKARYQRMWHYENELREKGYKLIAGIDEVGRGPLAGPVVAAAVILPENVALDGLNDSKQLSLAKRESLFLEIQETALAIGIGVVSPETIDRLNIYQATLLAMEQALQKLTPQPDFVLIDAMTVKNSSLPQKSLIKGDAKSVSIAAASVMAKVTRDRMMADYDQTFPGYGFAKNAGYGTAEHLAGLADNGVTAIHRKSFSPVKEMLQQSQ</sequence>
<evidence type="ECO:0000256" key="2">
    <source>
        <dbReference type="ARBA" id="ARBA00001946"/>
    </source>
</evidence>
<comment type="similarity">
    <text evidence="5 14 16">Belongs to the RNase HII family.</text>
</comment>
<dbReference type="GO" id="GO:0043137">
    <property type="term" value="P:DNA replication, removal of RNA primer"/>
    <property type="evidence" value="ECO:0007669"/>
    <property type="project" value="TreeGrafter"/>
</dbReference>
<evidence type="ECO:0000256" key="4">
    <source>
        <dbReference type="ARBA" id="ARBA00004496"/>
    </source>
</evidence>
<dbReference type="PROSITE" id="PS51975">
    <property type="entry name" value="RNASE_H_2"/>
    <property type="match status" value="1"/>
</dbReference>
<dbReference type="AlphaFoldDB" id="A0A430ASI9"/>
<dbReference type="GO" id="GO:0005737">
    <property type="term" value="C:cytoplasm"/>
    <property type="evidence" value="ECO:0007669"/>
    <property type="project" value="UniProtKB-SubCell"/>
</dbReference>
<dbReference type="NCBIfam" id="NF000595">
    <property type="entry name" value="PRK00015.1-3"/>
    <property type="match status" value="1"/>
</dbReference>
<feature type="binding site" evidence="14 15">
    <location>
        <position position="187"/>
    </location>
    <ligand>
        <name>a divalent metal cation</name>
        <dbReference type="ChEBI" id="CHEBI:60240"/>
    </ligand>
</feature>
<dbReference type="SUPFAM" id="SSF53098">
    <property type="entry name" value="Ribonuclease H-like"/>
    <property type="match status" value="1"/>
</dbReference>
<evidence type="ECO:0000256" key="1">
    <source>
        <dbReference type="ARBA" id="ARBA00000077"/>
    </source>
</evidence>
<dbReference type="Proteomes" id="UP000287605">
    <property type="component" value="Unassembled WGS sequence"/>
</dbReference>
<feature type="binding site" evidence="14 15">
    <location>
        <position position="95"/>
    </location>
    <ligand>
        <name>a divalent metal cation</name>
        <dbReference type="ChEBI" id="CHEBI:60240"/>
    </ligand>
</feature>
<evidence type="ECO:0000256" key="6">
    <source>
        <dbReference type="ARBA" id="ARBA00012180"/>
    </source>
</evidence>
<feature type="binding site" evidence="14 15">
    <location>
        <position position="96"/>
    </location>
    <ligand>
        <name>a divalent metal cation</name>
        <dbReference type="ChEBI" id="CHEBI:60240"/>
    </ligand>
</feature>
<evidence type="ECO:0000256" key="10">
    <source>
        <dbReference type="ARBA" id="ARBA00022723"/>
    </source>
</evidence>
<evidence type="ECO:0000256" key="16">
    <source>
        <dbReference type="RuleBase" id="RU003515"/>
    </source>
</evidence>
<comment type="cofactor">
    <cofactor evidence="2">
        <name>Mg(2+)</name>
        <dbReference type="ChEBI" id="CHEBI:18420"/>
    </cofactor>
</comment>
<comment type="subcellular location">
    <subcellularLocation>
        <location evidence="4 14">Cytoplasm</location>
    </subcellularLocation>
</comment>
<evidence type="ECO:0000256" key="14">
    <source>
        <dbReference type="HAMAP-Rule" id="MF_00052"/>
    </source>
</evidence>
<dbReference type="InterPro" id="IPR036397">
    <property type="entry name" value="RNaseH_sf"/>
</dbReference>
<evidence type="ECO:0000256" key="13">
    <source>
        <dbReference type="ARBA" id="ARBA00023211"/>
    </source>
</evidence>
<dbReference type="GO" id="GO:0032299">
    <property type="term" value="C:ribonuclease H2 complex"/>
    <property type="evidence" value="ECO:0007669"/>
    <property type="project" value="TreeGrafter"/>
</dbReference>
<dbReference type="InterPro" id="IPR012337">
    <property type="entry name" value="RNaseH-like_sf"/>
</dbReference>
<keyword evidence="13 14" id="KW-0464">Manganese</keyword>
<keyword evidence="19" id="KW-1185">Reference proteome</keyword>
<feature type="domain" description="RNase H type-2" evidence="17">
    <location>
        <begin position="89"/>
        <end position="277"/>
    </location>
</feature>
<dbReference type="PANTHER" id="PTHR10954">
    <property type="entry name" value="RIBONUCLEASE H2 SUBUNIT A"/>
    <property type="match status" value="1"/>
</dbReference>
<dbReference type="GO" id="GO:0030145">
    <property type="term" value="F:manganese ion binding"/>
    <property type="evidence" value="ECO:0007669"/>
    <property type="project" value="UniProtKB-UniRule"/>
</dbReference>
<proteinExistence type="inferred from homology"/>